<gene>
    <name evidence="3" type="ORF">A3C95_00740</name>
</gene>
<keyword evidence="2" id="KW-0812">Transmembrane</keyword>
<organism evidence="3 4">
    <name type="scientific">Candidatus Kaiserbacteria bacterium RIFCSPHIGHO2_02_FULL_56_30</name>
    <dbReference type="NCBI Taxonomy" id="1798499"/>
    <lineage>
        <taxon>Bacteria</taxon>
        <taxon>Candidatus Kaiseribacteriota</taxon>
    </lineage>
</organism>
<keyword evidence="2" id="KW-0472">Membrane</keyword>
<sequence length="347" mass="36534">MPPSPNRPESAKDAPPEEPKRFIRTLESDAAALQEGSRPGFTQVDGQGGGASQRIVEGSVLPPPLPPPKSAPYAPPPPPTPASRVEAPLHTYTSDFSERLKEEKASTATVLAAEGDIGLRRPRRSFALNVPLIAGGILLIILGAGGAYATYRSVSLPQPVTMVPVIAAPIFVNEREEVSGGGTTLAGALVISLQNPPGAGSIRLLYTLVATSTGNDVFHALQFPAPGSLLRNISAEGSMAGIVALEGGASPFFILKVSSYGDTFAGMLAWEPRMSADLAILFPPQGTTTPAFVDEVIANHDARALRSPGGRSVVVYGYWDPTLLIIARDENAYTEILRRLSTSRTVH</sequence>
<accession>A0A1F6E4R3</accession>
<dbReference type="AlphaFoldDB" id="A0A1F6E4R3"/>
<feature type="compositionally biased region" description="Pro residues" evidence="1">
    <location>
        <begin position="61"/>
        <end position="81"/>
    </location>
</feature>
<evidence type="ECO:0000313" key="4">
    <source>
        <dbReference type="Proteomes" id="UP000177107"/>
    </source>
</evidence>
<feature type="region of interest" description="Disordered" evidence="1">
    <location>
        <begin position="1"/>
        <end position="20"/>
    </location>
</feature>
<reference evidence="3 4" key="1">
    <citation type="journal article" date="2016" name="Nat. Commun.">
        <title>Thousands of microbial genomes shed light on interconnected biogeochemical processes in an aquifer system.</title>
        <authorList>
            <person name="Anantharaman K."/>
            <person name="Brown C.T."/>
            <person name="Hug L.A."/>
            <person name="Sharon I."/>
            <person name="Castelle C.J."/>
            <person name="Probst A.J."/>
            <person name="Thomas B.C."/>
            <person name="Singh A."/>
            <person name="Wilkins M.J."/>
            <person name="Karaoz U."/>
            <person name="Brodie E.L."/>
            <person name="Williams K.H."/>
            <person name="Hubbard S.S."/>
            <person name="Banfield J.F."/>
        </authorList>
    </citation>
    <scope>NUCLEOTIDE SEQUENCE [LARGE SCALE GENOMIC DNA]</scope>
</reference>
<feature type="region of interest" description="Disordered" evidence="1">
    <location>
        <begin position="33"/>
        <end position="86"/>
    </location>
</feature>
<name>A0A1F6E4R3_9BACT</name>
<proteinExistence type="predicted"/>
<evidence type="ECO:0000313" key="3">
    <source>
        <dbReference type="EMBL" id="OGG68673.1"/>
    </source>
</evidence>
<dbReference type="Proteomes" id="UP000177107">
    <property type="component" value="Unassembled WGS sequence"/>
</dbReference>
<dbReference type="STRING" id="1798499.A3C95_00740"/>
<evidence type="ECO:0000256" key="2">
    <source>
        <dbReference type="SAM" id="Phobius"/>
    </source>
</evidence>
<keyword evidence="2" id="KW-1133">Transmembrane helix</keyword>
<feature type="compositionally biased region" description="Basic and acidic residues" evidence="1">
    <location>
        <begin position="9"/>
        <end position="20"/>
    </location>
</feature>
<feature type="transmembrane region" description="Helical" evidence="2">
    <location>
        <begin position="126"/>
        <end position="151"/>
    </location>
</feature>
<evidence type="ECO:0000256" key="1">
    <source>
        <dbReference type="SAM" id="MobiDB-lite"/>
    </source>
</evidence>
<protein>
    <submittedName>
        <fullName evidence="3">Uncharacterized protein</fullName>
    </submittedName>
</protein>
<dbReference type="EMBL" id="MFLM01000005">
    <property type="protein sequence ID" value="OGG68673.1"/>
    <property type="molecule type" value="Genomic_DNA"/>
</dbReference>
<comment type="caution">
    <text evidence="3">The sequence shown here is derived from an EMBL/GenBank/DDBJ whole genome shotgun (WGS) entry which is preliminary data.</text>
</comment>